<accession>X6MVC3</accession>
<feature type="non-terminal residue" evidence="2">
    <location>
        <position position="183"/>
    </location>
</feature>
<protein>
    <submittedName>
        <fullName evidence="2">Uncharacterized protein</fullName>
    </submittedName>
</protein>
<dbReference type="AlphaFoldDB" id="X6MVC3"/>
<sequence length="183" mass="21760">FFFFFFIKKKKKKKQIQKIFGNKFDEFGHKRNTPSRSMTSNELDETIKNLMNLEIELEKQEKKEGQKRPKEDEEKEKDEKDSFEEKQGDELQAYESMMAKVQDRWKTKHPADNAYVGGDWRVRLGIAEPPPSKIDIPTEVDKQMNTQLQEDFQFTSRKRFAVSPYTVPGLPFDESKHLEIDFR</sequence>
<evidence type="ECO:0000313" key="2">
    <source>
        <dbReference type="EMBL" id="ETO17377.1"/>
    </source>
</evidence>
<feature type="region of interest" description="Disordered" evidence="1">
    <location>
        <begin position="56"/>
        <end position="92"/>
    </location>
</feature>
<dbReference type="Proteomes" id="UP000023152">
    <property type="component" value="Unassembled WGS sequence"/>
</dbReference>
<dbReference type="EMBL" id="ASPP01016754">
    <property type="protein sequence ID" value="ETO17377.1"/>
    <property type="molecule type" value="Genomic_DNA"/>
</dbReference>
<feature type="non-terminal residue" evidence="2">
    <location>
        <position position="1"/>
    </location>
</feature>
<keyword evidence="3" id="KW-1185">Reference proteome</keyword>
<evidence type="ECO:0000313" key="3">
    <source>
        <dbReference type="Proteomes" id="UP000023152"/>
    </source>
</evidence>
<feature type="compositionally biased region" description="Basic and acidic residues" evidence="1">
    <location>
        <begin position="56"/>
        <end position="89"/>
    </location>
</feature>
<comment type="caution">
    <text evidence="2">The sequence shown here is derived from an EMBL/GenBank/DDBJ whole genome shotgun (WGS) entry which is preliminary data.</text>
</comment>
<proteinExistence type="predicted"/>
<name>X6MVC3_RETFI</name>
<organism evidence="2 3">
    <name type="scientific">Reticulomyxa filosa</name>
    <dbReference type="NCBI Taxonomy" id="46433"/>
    <lineage>
        <taxon>Eukaryota</taxon>
        <taxon>Sar</taxon>
        <taxon>Rhizaria</taxon>
        <taxon>Retaria</taxon>
        <taxon>Foraminifera</taxon>
        <taxon>Monothalamids</taxon>
        <taxon>Reticulomyxidae</taxon>
        <taxon>Reticulomyxa</taxon>
    </lineage>
</organism>
<gene>
    <name evidence="2" type="ORF">RFI_19945</name>
</gene>
<reference evidence="2 3" key="1">
    <citation type="journal article" date="2013" name="Curr. Biol.">
        <title>The Genome of the Foraminiferan Reticulomyxa filosa.</title>
        <authorList>
            <person name="Glockner G."/>
            <person name="Hulsmann N."/>
            <person name="Schleicher M."/>
            <person name="Noegel A.A."/>
            <person name="Eichinger L."/>
            <person name="Gallinger C."/>
            <person name="Pawlowski J."/>
            <person name="Sierra R."/>
            <person name="Euteneuer U."/>
            <person name="Pillet L."/>
            <person name="Moustafa A."/>
            <person name="Platzer M."/>
            <person name="Groth M."/>
            <person name="Szafranski K."/>
            <person name="Schliwa M."/>
        </authorList>
    </citation>
    <scope>NUCLEOTIDE SEQUENCE [LARGE SCALE GENOMIC DNA]</scope>
</reference>
<evidence type="ECO:0000256" key="1">
    <source>
        <dbReference type="SAM" id="MobiDB-lite"/>
    </source>
</evidence>